<proteinExistence type="predicted"/>
<evidence type="ECO:0000313" key="1">
    <source>
        <dbReference type="EMBL" id="MBB5211489.1"/>
    </source>
</evidence>
<organism evidence="1 2">
    <name type="scientific">Microbulbifer hydrolyticus</name>
    <dbReference type="NCBI Taxonomy" id="48074"/>
    <lineage>
        <taxon>Bacteria</taxon>
        <taxon>Pseudomonadati</taxon>
        <taxon>Pseudomonadota</taxon>
        <taxon>Gammaproteobacteria</taxon>
        <taxon>Cellvibrionales</taxon>
        <taxon>Microbulbiferaceae</taxon>
        <taxon>Microbulbifer</taxon>
    </lineage>
</organism>
<reference evidence="1 2" key="1">
    <citation type="submission" date="2020-08" db="EMBL/GenBank/DDBJ databases">
        <title>Genomic Encyclopedia of Type Strains, Phase IV (KMG-IV): sequencing the most valuable type-strain genomes for metagenomic binning, comparative biology and taxonomic classification.</title>
        <authorList>
            <person name="Goeker M."/>
        </authorList>
    </citation>
    <scope>NUCLEOTIDE SEQUENCE [LARGE SCALE GENOMIC DNA]</scope>
    <source>
        <strain evidence="1 2">DSM 11525</strain>
    </source>
</reference>
<dbReference type="AlphaFoldDB" id="A0AA89PKD4"/>
<accession>A0AA89PKD4</accession>
<comment type="caution">
    <text evidence="1">The sequence shown here is derived from an EMBL/GenBank/DDBJ whole genome shotgun (WGS) entry which is preliminary data.</text>
</comment>
<dbReference type="EMBL" id="JACHHR010000002">
    <property type="protein sequence ID" value="MBB5211489.1"/>
    <property type="molecule type" value="Genomic_DNA"/>
</dbReference>
<name>A0AA89PKD4_9GAMM</name>
<sequence>MASAIAFSGYFGLKLVITIYSSRVSSAYF</sequence>
<gene>
    <name evidence="1" type="ORF">HNQ53_001707</name>
</gene>
<dbReference type="Proteomes" id="UP000563601">
    <property type="component" value="Unassembled WGS sequence"/>
</dbReference>
<evidence type="ECO:0000313" key="2">
    <source>
        <dbReference type="Proteomes" id="UP000563601"/>
    </source>
</evidence>
<protein>
    <submittedName>
        <fullName evidence="1">Uncharacterized protein</fullName>
    </submittedName>
</protein>